<dbReference type="RefSeq" id="WP_284321172.1">
    <property type="nucleotide sequence ID" value="NZ_BSOB01000018.1"/>
</dbReference>
<accession>A0ABQ5XQG7</accession>
<keyword evidence="1" id="KW-1133">Transmembrane helix</keyword>
<evidence type="ECO:0000313" key="3">
    <source>
        <dbReference type="Proteomes" id="UP001156670"/>
    </source>
</evidence>
<keyword evidence="1" id="KW-0472">Membrane</keyword>
<protein>
    <recommendedName>
        <fullName evidence="4">Lipoprotein</fullName>
    </recommendedName>
</protein>
<proteinExistence type="predicted"/>
<gene>
    <name evidence="2" type="ORF">GCM10007901_24100</name>
</gene>
<organism evidence="2 3">
    <name type="scientific">Dyella acidisoli</name>
    <dbReference type="NCBI Taxonomy" id="1867834"/>
    <lineage>
        <taxon>Bacteria</taxon>
        <taxon>Pseudomonadati</taxon>
        <taxon>Pseudomonadota</taxon>
        <taxon>Gammaproteobacteria</taxon>
        <taxon>Lysobacterales</taxon>
        <taxon>Rhodanobacteraceae</taxon>
        <taxon>Dyella</taxon>
    </lineage>
</organism>
<evidence type="ECO:0000313" key="2">
    <source>
        <dbReference type="EMBL" id="GLQ93459.1"/>
    </source>
</evidence>
<dbReference type="Proteomes" id="UP001156670">
    <property type="component" value="Unassembled WGS sequence"/>
</dbReference>
<feature type="transmembrane region" description="Helical" evidence="1">
    <location>
        <begin position="119"/>
        <end position="136"/>
    </location>
</feature>
<name>A0ABQ5XQG7_9GAMM</name>
<feature type="transmembrane region" description="Helical" evidence="1">
    <location>
        <begin position="39"/>
        <end position="58"/>
    </location>
</feature>
<keyword evidence="1" id="KW-0812">Transmembrane</keyword>
<evidence type="ECO:0008006" key="4">
    <source>
        <dbReference type="Google" id="ProtNLM"/>
    </source>
</evidence>
<reference evidence="3" key="1">
    <citation type="journal article" date="2019" name="Int. J. Syst. Evol. Microbiol.">
        <title>The Global Catalogue of Microorganisms (GCM) 10K type strain sequencing project: providing services to taxonomists for standard genome sequencing and annotation.</title>
        <authorList>
            <consortium name="The Broad Institute Genomics Platform"/>
            <consortium name="The Broad Institute Genome Sequencing Center for Infectious Disease"/>
            <person name="Wu L."/>
            <person name="Ma J."/>
        </authorList>
    </citation>
    <scope>NUCLEOTIDE SEQUENCE [LARGE SCALE GENOMIC DNA]</scope>
    <source>
        <strain evidence="3">NBRC 111980</strain>
    </source>
</reference>
<dbReference type="EMBL" id="BSOB01000018">
    <property type="protein sequence ID" value="GLQ93459.1"/>
    <property type="molecule type" value="Genomic_DNA"/>
</dbReference>
<comment type="caution">
    <text evidence="2">The sequence shown here is derived from an EMBL/GenBank/DDBJ whole genome shotgun (WGS) entry which is preliminary data.</text>
</comment>
<keyword evidence="3" id="KW-1185">Reference proteome</keyword>
<evidence type="ECO:0000256" key="1">
    <source>
        <dbReference type="SAM" id="Phobius"/>
    </source>
</evidence>
<feature type="transmembrane region" description="Helical" evidence="1">
    <location>
        <begin position="70"/>
        <end position="87"/>
    </location>
</feature>
<sequence>MSTYDRTQETLIALVFAAILCAIGVKTCADAFGLPWKTMLQEIVATLTVAGLGIASWLYGGEWRFSRLSVAWPALLGLLFYAWWPALDAWNTVISLPSLLDYDQSNYVIKGDAFWDAAWFRWSIVAVCVAGYGWLYKREPY</sequence>